<keyword evidence="7" id="KW-0521">NADP</keyword>
<dbReference type="Pfam" id="PF00763">
    <property type="entry name" value="THF_DHG_CYH"/>
    <property type="match status" value="1"/>
</dbReference>
<dbReference type="GO" id="GO:0004477">
    <property type="term" value="F:methenyltetrahydrofolate cyclohydrolase activity"/>
    <property type="evidence" value="ECO:0007669"/>
    <property type="project" value="UniProtKB-EC"/>
</dbReference>
<dbReference type="SUPFAM" id="SSF53223">
    <property type="entry name" value="Aminoacid dehydrogenase-like, N-terminal domain"/>
    <property type="match status" value="1"/>
</dbReference>
<keyword evidence="5" id="KW-0658">Purine biosynthesis</keyword>
<dbReference type="EC" id="3.5.4.9" evidence="14"/>
<keyword evidence="11" id="KW-0511">Multifunctional enzyme</keyword>
<proteinExistence type="inferred from homology"/>
<keyword evidence="10" id="KW-0486">Methionine biosynthesis</keyword>
<evidence type="ECO:0000256" key="6">
    <source>
        <dbReference type="ARBA" id="ARBA00022801"/>
    </source>
</evidence>
<comment type="pathway">
    <text evidence="1">One-carbon metabolism; tetrahydrofolate interconversion.</text>
</comment>
<dbReference type="InterPro" id="IPR020631">
    <property type="entry name" value="THF_DH/CycHdrlase_NAD-bd_dom"/>
</dbReference>
<evidence type="ECO:0000256" key="2">
    <source>
        <dbReference type="ARBA" id="ARBA00011738"/>
    </source>
</evidence>
<protein>
    <submittedName>
        <fullName evidence="14">Methylenetetrahydrofolate dehydrogenase methenyltetrahydrofolate cyclohydrolase</fullName>
        <ecNumber evidence="14">1.5.1.5</ecNumber>
        <ecNumber evidence="14">3.5.4.9</ecNumber>
    </submittedName>
</protein>
<dbReference type="GO" id="GO:0009086">
    <property type="term" value="P:methionine biosynthetic process"/>
    <property type="evidence" value="ECO:0007669"/>
    <property type="project" value="UniProtKB-KW"/>
</dbReference>
<dbReference type="InterPro" id="IPR046346">
    <property type="entry name" value="Aminoacid_DH-like_N_sf"/>
</dbReference>
<evidence type="ECO:0000256" key="4">
    <source>
        <dbReference type="ARBA" id="ARBA00022605"/>
    </source>
</evidence>
<dbReference type="HAMAP" id="MF_01576">
    <property type="entry name" value="THF_DHG_CYH"/>
    <property type="match status" value="1"/>
</dbReference>
<accession>A0A485LY02</accession>
<dbReference type="SUPFAM" id="SSF51735">
    <property type="entry name" value="NAD(P)-binding Rossmann-fold domains"/>
    <property type="match status" value="1"/>
</dbReference>
<dbReference type="FunFam" id="3.40.50.10860:FF:000005">
    <property type="entry name" value="C-1-tetrahydrofolate synthase, cytoplasmic, putative"/>
    <property type="match status" value="1"/>
</dbReference>
<dbReference type="PANTHER" id="PTHR48099">
    <property type="entry name" value="C-1-TETRAHYDROFOLATE SYNTHASE, CYTOPLASMIC-RELATED"/>
    <property type="match status" value="1"/>
</dbReference>
<gene>
    <name evidence="14" type="primary">folD</name>
    <name evidence="14" type="ORF">SCFA_2160007</name>
</gene>
<dbReference type="Gene3D" id="3.40.50.720">
    <property type="entry name" value="NAD(P)-binding Rossmann-like Domain"/>
    <property type="match status" value="1"/>
</dbReference>
<evidence type="ECO:0000256" key="3">
    <source>
        <dbReference type="ARBA" id="ARBA00022563"/>
    </source>
</evidence>
<evidence type="ECO:0000259" key="12">
    <source>
        <dbReference type="Pfam" id="PF00763"/>
    </source>
</evidence>
<sequence length="298" mass="31938">MLARMSLLIDGKKVAASLREEVELEISRLRKEGLAPKLAVILAGEDPASVLYSRSMEKACLSVGVAFELFHLPETPSEEKVINVIQKLNNDSLIHGIMIMLPLPQGINKQKVLEAVSPLKDVDGVHPINRGYILSNSEGLFPTTPQSCIEILLRNGIEITGKHAVLVGRGESVGKPLVYMMLNQNATVTVCHTRTRDLARHTRQADILIAAVGRARMITAGMVKPGAVVVDAGINEAEGGGICGDVDFERVREVAGAISPVPGGVGSLTTMLIQKNLLKAIRMQRKYSGRQGGPGCIG</sequence>
<evidence type="ECO:0000256" key="7">
    <source>
        <dbReference type="ARBA" id="ARBA00022857"/>
    </source>
</evidence>
<dbReference type="InterPro" id="IPR000672">
    <property type="entry name" value="THF_DH/CycHdrlase"/>
</dbReference>
<keyword evidence="4" id="KW-0028">Amino-acid biosynthesis</keyword>
<reference evidence="14" key="1">
    <citation type="submission" date="2019-03" db="EMBL/GenBank/DDBJ databases">
        <authorList>
            <person name="Hao L."/>
        </authorList>
    </citation>
    <scope>NUCLEOTIDE SEQUENCE</scope>
</reference>
<dbReference type="EMBL" id="CAADRN010000131">
    <property type="protein sequence ID" value="VFU13424.1"/>
    <property type="molecule type" value="Genomic_DNA"/>
</dbReference>
<keyword evidence="8 14" id="KW-0560">Oxidoreductase</keyword>
<dbReference type="PRINTS" id="PR00085">
    <property type="entry name" value="THFDHDRGNASE"/>
</dbReference>
<dbReference type="Pfam" id="PF02882">
    <property type="entry name" value="THF_DHG_CYH_C"/>
    <property type="match status" value="1"/>
</dbReference>
<dbReference type="EC" id="1.5.1.5" evidence="14"/>
<dbReference type="Gene3D" id="3.40.50.10860">
    <property type="entry name" value="Leucine Dehydrogenase, chain A, domain 1"/>
    <property type="match status" value="1"/>
</dbReference>
<evidence type="ECO:0000256" key="11">
    <source>
        <dbReference type="ARBA" id="ARBA00023268"/>
    </source>
</evidence>
<keyword evidence="3" id="KW-0554">One-carbon metabolism</keyword>
<dbReference type="InterPro" id="IPR020630">
    <property type="entry name" value="THF_DH/CycHdrlase_cat_dom"/>
</dbReference>
<dbReference type="InterPro" id="IPR036291">
    <property type="entry name" value="NAD(P)-bd_dom_sf"/>
</dbReference>
<dbReference type="GO" id="GO:0005829">
    <property type="term" value="C:cytosol"/>
    <property type="evidence" value="ECO:0007669"/>
    <property type="project" value="TreeGrafter"/>
</dbReference>
<evidence type="ECO:0000256" key="9">
    <source>
        <dbReference type="ARBA" id="ARBA00023102"/>
    </source>
</evidence>
<keyword evidence="6 14" id="KW-0378">Hydrolase</keyword>
<dbReference type="GO" id="GO:0035999">
    <property type="term" value="P:tetrahydrofolate interconversion"/>
    <property type="evidence" value="ECO:0007669"/>
    <property type="project" value="TreeGrafter"/>
</dbReference>
<evidence type="ECO:0000259" key="13">
    <source>
        <dbReference type="Pfam" id="PF02882"/>
    </source>
</evidence>
<dbReference type="GO" id="GO:0004488">
    <property type="term" value="F:methylenetetrahydrofolate dehydrogenase (NADP+) activity"/>
    <property type="evidence" value="ECO:0007669"/>
    <property type="project" value="UniProtKB-EC"/>
</dbReference>
<evidence type="ECO:0000256" key="10">
    <source>
        <dbReference type="ARBA" id="ARBA00023167"/>
    </source>
</evidence>
<dbReference type="GO" id="GO:0000105">
    <property type="term" value="P:L-histidine biosynthetic process"/>
    <property type="evidence" value="ECO:0007669"/>
    <property type="project" value="UniProtKB-KW"/>
</dbReference>
<comment type="subunit">
    <text evidence="2">Homodimer.</text>
</comment>
<evidence type="ECO:0000313" key="14">
    <source>
        <dbReference type="EMBL" id="VFU13424.1"/>
    </source>
</evidence>
<name>A0A485LY02_9ZZZZ</name>
<keyword evidence="9" id="KW-0368">Histidine biosynthesis</keyword>
<dbReference type="PANTHER" id="PTHR48099:SF5">
    <property type="entry name" value="C-1-TETRAHYDROFOLATE SYNTHASE, CYTOPLASMIC"/>
    <property type="match status" value="1"/>
</dbReference>
<dbReference type="GO" id="GO:0006164">
    <property type="term" value="P:purine nucleotide biosynthetic process"/>
    <property type="evidence" value="ECO:0007669"/>
    <property type="project" value="UniProtKB-KW"/>
</dbReference>
<evidence type="ECO:0000256" key="1">
    <source>
        <dbReference type="ARBA" id="ARBA00004777"/>
    </source>
</evidence>
<feature type="domain" description="Tetrahydrofolate dehydrogenase/cyclohydrolase NAD(P)-binding" evidence="13">
    <location>
        <begin position="142"/>
        <end position="284"/>
    </location>
</feature>
<evidence type="ECO:0000256" key="8">
    <source>
        <dbReference type="ARBA" id="ARBA00023002"/>
    </source>
</evidence>
<feature type="domain" description="Tetrahydrofolate dehydrogenase/cyclohydrolase catalytic" evidence="12">
    <location>
        <begin position="9"/>
        <end position="123"/>
    </location>
</feature>
<dbReference type="CDD" id="cd01080">
    <property type="entry name" value="NAD_bind_m-THF_DH_Cyclohyd"/>
    <property type="match status" value="1"/>
</dbReference>
<dbReference type="FunFam" id="3.40.50.720:FF:000094">
    <property type="entry name" value="Bifunctional protein FolD"/>
    <property type="match status" value="1"/>
</dbReference>
<organism evidence="14">
    <name type="scientific">anaerobic digester metagenome</name>
    <dbReference type="NCBI Taxonomy" id="1263854"/>
    <lineage>
        <taxon>unclassified sequences</taxon>
        <taxon>metagenomes</taxon>
        <taxon>ecological metagenomes</taxon>
    </lineage>
</organism>
<evidence type="ECO:0000256" key="5">
    <source>
        <dbReference type="ARBA" id="ARBA00022755"/>
    </source>
</evidence>
<dbReference type="AlphaFoldDB" id="A0A485LY02"/>